<keyword evidence="2" id="KW-1185">Reference proteome</keyword>
<protein>
    <submittedName>
        <fullName evidence="1">Uncharacterized protein</fullName>
    </submittedName>
</protein>
<gene>
    <name evidence="1" type="ORF">IPOD504_LOCUS6304</name>
</gene>
<accession>A0ABN8I6S6</accession>
<evidence type="ECO:0000313" key="2">
    <source>
        <dbReference type="Proteomes" id="UP000837857"/>
    </source>
</evidence>
<dbReference type="EMBL" id="OW152830">
    <property type="protein sequence ID" value="CAH2048706.1"/>
    <property type="molecule type" value="Genomic_DNA"/>
</dbReference>
<evidence type="ECO:0000313" key="1">
    <source>
        <dbReference type="EMBL" id="CAH2048706.1"/>
    </source>
</evidence>
<feature type="non-terminal residue" evidence="1">
    <location>
        <position position="144"/>
    </location>
</feature>
<reference evidence="1" key="1">
    <citation type="submission" date="2022-03" db="EMBL/GenBank/DDBJ databases">
        <authorList>
            <person name="Martin H S."/>
        </authorList>
    </citation>
    <scope>NUCLEOTIDE SEQUENCE</scope>
</reference>
<sequence length="144" mass="16908">MVVYGMTMGYHTGQTELAHFAVKSRNVTNYVTIVDRRFYKGNPYEARRRLDSDDRLNESNLDSILDLYDTRPPTTTNAHAETPIVIEFTERLSNSTEPVSAEKFDSKKNIGRLRRSKDNIFKNIKISFWRPYKKEEQQKNDKIK</sequence>
<name>A0ABN8I6S6_9NEOP</name>
<organism evidence="1 2">
    <name type="scientific">Iphiclides podalirius</name>
    <name type="common">scarce swallowtail</name>
    <dbReference type="NCBI Taxonomy" id="110791"/>
    <lineage>
        <taxon>Eukaryota</taxon>
        <taxon>Metazoa</taxon>
        <taxon>Ecdysozoa</taxon>
        <taxon>Arthropoda</taxon>
        <taxon>Hexapoda</taxon>
        <taxon>Insecta</taxon>
        <taxon>Pterygota</taxon>
        <taxon>Neoptera</taxon>
        <taxon>Endopterygota</taxon>
        <taxon>Lepidoptera</taxon>
        <taxon>Glossata</taxon>
        <taxon>Ditrysia</taxon>
        <taxon>Papilionoidea</taxon>
        <taxon>Papilionidae</taxon>
        <taxon>Papilioninae</taxon>
        <taxon>Iphiclides</taxon>
    </lineage>
</organism>
<proteinExistence type="predicted"/>
<dbReference type="Proteomes" id="UP000837857">
    <property type="component" value="Chromosome 18"/>
</dbReference>